<name>A0A7G2FD80_ARATH</name>
<dbReference type="Gene3D" id="3.40.50.1220">
    <property type="entry name" value="TPP-binding domain"/>
    <property type="match status" value="1"/>
</dbReference>
<evidence type="ECO:0000313" key="16">
    <source>
        <dbReference type="Proteomes" id="UP000516314"/>
    </source>
</evidence>
<evidence type="ECO:0000256" key="6">
    <source>
        <dbReference type="ARBA" id="ARBA00023239"/>
    </source>
</evidence>
<evidence type="ECO:0000259" key="13">
    <source>
        <dbReference type="Pfam" id="PF02775"/>
    </source>
</evidence>
<dbReference type="Gene3D" id="2.130.10.10">
    <property type="entry name" value="YVTN repeat-like/Quinoprotein amine dehydrogenase"/>
    <property type="match status" value="1"/>
</dbReference>
<dbReference type="SUPFAM" id="SSF52467">
    <property type="entry name" value="DHS-like NAD/FAD-binding domain"/>
    <property type="match status" value="1"/>
</dbReference>
<dbReference type="InterPro" id="IPR015943">
    <property type="entry name" value="WD40/YVTN_repeat-like_dom_sf"/>
</dbReference>
<gene>
    <name evidence="15" type="ORF">AT9943_LOCUS19386</name>
</gene>
<dbReference type="InterPro" id="IPR011766">
    <property type="entry name" value="TPP_enzyme_TPP-bd"/>
</dbReference>
<evidence type="ECO:0000259" key="14">
    <source>
        <dbReference type="Pfam" id="PF02776"/>
    </source>
</evidence>
<sequence length="1066" mass="116547">MADKSETTPPSIDGNVLVAKSLSHLGVTHMFGVVGIPVTSLASRAMALGIRFIAFHNEQSAGYAASAYGYLTGKPGILLTVSGPGCVHGLAGLSNAWVNTWPMVMISGSCDQRDVGRGDFQELDQIEAVKAFSKLSEKAKDVREIPDCVSRVLDRAVSGRPGGCYLDIPTDVLRQKISESEADKLVDEVERSRKEEPIRGSLRSEIESAVSLLRKAERPLIVFGKGAAYSRAEDELKKLVEITGIPFLPTPMGKGLLPDTHEFSATAARSLAIGKCDVALVVGARLNWLLHFGESPKWDKDVKFILVDVSEEEIELRKPHLGIVGDAKTVIGLLNREIKDDPFCLGKSNSWVESISKKAKENGEKMEIQLAKDVVPFNFLTPMRIIRDAILAVEGPSPVVVSEGANTMDVGRSVLVQKEPRTRLDAGTWGTMGVGLGYCIAAAVASPDRLVVAVEGDSGFGFSAMEVETLVRYNLAVVIIVFNNGGVYGGDRRGPEEISGPHKEDPAPTSFVPNAGYHKLIEAFGGKGYIVETPDELKSALAESFAARKPAVPLMVSDEKEHREQSRLQVRHNMKPELPGFYYDEEKNRYFPIKGPIPGAKSSSSSRTKQKPEPKPEQETNYQKRTKLKALKLVYSRELNGNVIPVNKKMSNFRDEIQKTQASYPVVWRYGSTEDIGDTALKQFQVDVQTPVGLTRKNILVAGSAGGCLSILRVSKDRQVYDGVIECDPVSVLPCKENDTEEREAPEHILRPTQPCLVALSSISSIELIGRSDASENSHPVNRALITTLGSTGRGSIFILNVAEEVNILTPRSLQGNVSSECTIWTSDCNISGSHAAIGTDLGAGLVDLETGVGSYFLRSKSDVFALQFHQSGNIVHCGLRNGAIVSVDLRERPGRPFPRLTRHQIRYQSSSKTGLTSTKKQWFELQGNINPSHVIYMPSSLTCLKTLKTSDQYLMASSMDGTIKLYDQRMVKRGVGVQTYEGHVNSHTPIEFGIDPSERFILSGGDDCYTRIWSIKSGQLMSENKFSNSVPSVVCWSADERQRDRKDSIGHGAWLGSREAIFNLL</sequence>
<dbReference type="CDD" id="cd07035">
    <property type="entry name" value="TPP_PYR_POX_like"/>
    <property type="match status" value="1"/>
</dbReference>
<evidence type="ECO:0000256" key="1">
    <source>
        <dbReference type="ARBA" id="ARBA00001964"/>
    </source>
</evidence>
<dbReference type="PANTHER" id="PTHR43710">
    <property type="entry name" value="2-HYDROXYACYL-COA LYASE"/>
    <property type="match status" value="1"/>
</dbReference>
<comment type="catalytic activity">
    <reaction evidence="7">
        <text>a 2-hydroxy-3-methyl fatty acyl-CoA = a 2-methyl-branched fatty aldehyde + formyl-CoA</text>
        <dbReference type="Rhea" id="RHEA:25375"/>
        <dbReference type="ChEBI" id="CHEBI:49188"/>
        <dbReference type="ChEBI" id="CHEBI:57376"/>
        <dbReference type="ChEBI" id="CHEBI:58783"/>
        <dbReference type="EC" id="4.1.2.63"/>
    </reaction>
    <physiologicalReaction direction="left-to-right" evidence="7">
        <dbReference type="Rhea" id="RHEA:25376"/>
    </physiologicalReaction>
</comment>
<dbReference type="InterPro" id="IPR045025">
    <property type="entry name" value="HACL1-like"/>
</dbReference>
<dbReference type="SUPFAM" id="SSF50978">
    <property type="entry name" value="WD40 repeat-like"/>
    <property type="match status" value="1"/>
</dbReference>
<dbReference type="EC" id="4.1.2.63" evidence="9"/>
<evidence type="ECO:0000256" key="4">
    <source>
        <dbReference type="ARBA" id="ARBA00022842"/>
    </source>
</evidence>
<feature type="region of interest" description="Disordered" evidence="11">
    <location>
        <begin position="593"/>
        <end position="623"/>
    </location>
</feature>
<feature type="domain" description="Thiamine pyrophosphate enzyme TPP-binding" evidence="13">
    <location>
        <begin position="406"/>
        <end position="552"/>
    </location>
</feature>
<dbReference type="Pfam" id="PF02776">
    <property type="entry name" value="TPP_enzyme_N"/>
    <property type="match status" value="1"/>
</dbReference>
<dbReference type="Pfam" id="PF23761">
    <property type="entry name" value="Beta-prop_DCAF4"/>
    <property type="match status" value="1"/>
</dbReference>
<dbReference type="AlphaFoldDB" id="A0A7G2FD80"/>
<dbReference type="Pfam" id="PF00205">
    <property type="entry name" value="TPP_enzyme_M"/>
    <property type="match status" value="1"/>
</dbReference>
<dbReference type="FunFam" id="3.40.50.970:FF:000050">
    <property type="entry name" value="2-hydroxyacyl-CoA lyase"/>
    <property type="match status" value="1"/>
</dbReference>
<dbReference type="PANTHER" id="PTHR43710:SF2">
    <property type="entry name" value="2-HYDROXYACYL-COA LYASE 1"/>
    <property type="match status" value="1"/>
</dbReference>
<keyword evidence="4" id="KW-0460">Magnesium</keyword>
<feature type="domain" description="Thiamine pyrophosphate enzyme N-terminal TPP-binding" evidence="14">
    <location>
        <begin position="16"/>
        <end position="127"/>
    </location>
</feature>
<dbReference type="Pfam" id="PF02775">
    <property type="entry name" value="TPP_enzyme_C"/>
    <property type="match status" value="1"/>
</dbReference>
<dbReference type="InterPro" id="IPR029061">
    <property type="entry name" value="THDP-binding"/>
</dbReference>
<dbReference type="PROSITE" id="PS50082">
    <property type="entry name" value="WD_REPEATS_2"/>
    <property type="match status" value="1"/>
</dbReference>
<comment type="cofactor">
    <cofactor evidence="1">
        <name>thiamine diphosphate</name>
        <dbReference type="ChEBI" id="CHEBI:58937"/>
    </cofactor>
</comment>
<dbReference type="FunFam" id="3.40.50.1220:FF:000024">
    <property type="entry name" value="2-hydroxyacyl-CoA lyase"/>
    <property type="match status" value="1"/>
</dbReference>
<dbReference type="SUPFAM" id="SSF52518">
    <property type="entry name" value="Thiamin diphosphate-binding fold (THDP-binding)"/>
    <property type="match status" value="2"/>
</dbReference>
<comment type="similarity">
    <text evidence="2">Belongs to the TPP enzyme family.</text>
</comment>
<accession>A0A7G2FD80</accession>
<comment type="catalytic activity">
    <reaction evidence="8">
        <text>an (R)-2-hydroxy-long-chain-fatty acyl-CoA = a long-chain fatty aldehyde + formyl-CoA</text>
        <dbReference type="Rhea" id="RHEA:67444"/>
        <dbReference type="ChEBI" id="CHEBI:17176"/>
        <dbReference type="ChEBI" id="CHEBI:57376"/>
        <dbReference type="ChEBI" id="CHEBI:170012"/>
        <dbReference type="EC" id="4.1.2.63"/>
    </reaction>
    <physiologicalReaction direction="left-to-right" evidence="8">
        <dbReference type="Rhea" id="RHEA:67445"/>
    </physiologicalReaction>
</comment>
<keyword evidence="10" id="KW-0853">WD repeat</keyword>
<dbReference type="SMART" id="SM00320">
    <property type="entry name" value="WD40"/>
    <property type="match status" value="3"/>
</dbReference>
<dbReference type="NCBIfam" id="NF006721">
    <property type="entry name" value="PRK09259.1"/>
    <property type="match status" value="1"/>
</dbReference>
<dbReference type="GO" id="GO:0106359">
    <property type="term" value="F:2-hydroxyacyl-CoA lyase activity"/>
    <property type="evidence" value="ECO:0007669"/>
    <property type="project" value="UniProtKB-EC"/>
</dbReference>
<dbReference type="InterPro" id="IPR029035">
    <property type="entry name" value="DHS-like_NAD/FAD-binding_dom"/>
</dbReference>
<evidence type="ECO:0000256" key="2">
    <source>
        <dbReference type="ARBA" id="ARBA00007812"/>
    </source>
</evidence>
<evidence type="ECO:0000256" key="9">
    <source>
        <dbReference type="ARBA" id="ARBA00044518"/>
    </source>
</evidence>
<dbReference type="InterPro" id="IPR012000">
    <property type="entry name" value="Thiamin_PyroP_enz_cen_dom"/>
</dbReference>
<keyword evidence="5" id="KW-0786">Thiamine pyrophosphate</keyword>
<dbReference type="InterPro" id="IPR000399">
    <property type="entry name" value="TPP-bd_CS"/>
</dbReference>
<keyword evidence="6" id="KW-0456">Lyase</keyword>
<dbReference type="Proteomes" id="UP000516314">
    <property type="component" value="Chromosome 5"/>
</dbReference>
<dbReference type="Gene3D" id="3.40.50.970">
    <property type="match status" value="2"/>
</dbReference>
<evidence type="ECO:0000313" key="15">
    <source>
        <dbReference type="EMBL" id="CAD5331946.1"/>
    </source>
</evidence>
<reference evidence="15 16" key="1">
    <citation type="submission" date="2020-09" db="EMBL/GenBank/DDBJ databases">
        <authorList>
            <person name="Ashkenazy H."/>
        </authorList>
    </citation>
    <scope>NUCLEOTIDE SEQUENCE [LARGE SCALE GENOMIC DNA]</scope>
    <source>
        <strain evidence="16">cv. Cdm-0</strain>
    </source>
</reference>
<evidence type="ECO:0000259" key="12">
    <source>
        <dbReference type="Pfam" id="PF00205"/>
    </source>
</evidence>
<evidence type="ECO:0000256" key="7">
    <source>
        <dbReference type="ARBA" id="ARBA00044451"/>
    </source>
</evidence>
<evidence type="ECO:0000256" key="11">
    <source>
        <dbReference type="SAM" id="MobiDB-lite"/>
    </source>
</evidence>
<dbReference type="InterPro" id="IPR001680">
    <property type="entry name" value="WD40_rpt"/>
</dbReference>
<dbReference type="PROSITE" id="PS00187">
    <property type="entry name" value="TPP_ENZYMES"/>
    <property type="match status" value="1"/>
</dbReference>
<protein>
    <recommendedName>
        <fullName evidence="9">2-hydroxyacyl-CoA lyase</fullName>
        <ecNumber evidence="9">4.1.2.63</ecNumber>
    </recommendedName>
</protein>
<organism evidence="15 16">
    <name type="scientific">Arabidopsis thaliana</name>
    <name type="common">Mouse-ear cress</name>
    <dbReference type="NCBI Taxonomy" id="3702"/>
    <lineage>
        <taxon>Eukaryota</taxon>
        <taxon>Viridiplantae</taxon>
        <taxon>Streptophyta</taxon>
        <taxon>Embryophyta</taxon>
        <taxon>Tracheophyta</taxon>
        <taxon>Spermatophyta</taxon>
        <taxon>Magnoliopsida</taxon>
        <taxon>eudicotyledons</taxon>
        <taxon>Gunneridae</taxon>
        <taxon>Pentapetalae</taxon>
        <taxon>rosids</taxon>
        <taxon>malvids</taxon>
        <taxon>Brassicales</taxon>
        <taxon>Brassicaceae</taxon>
        <taxon>Camelineae</taxon>
        <taxon>Arabidopsis</taxon>
    </lineage>
</organism>
<dbReference type="GO" id="GO:0000287">
    <property type="term" value="F:magnesium ion binding"/>
    <property type="evidence" value="ECO:0007669"/>
    <property type="project" value="InterPro"/>
</dbReference>
<dbReference type="InterPro" id="IPR012001">
    <property type="entry name" value="Thiamin_PyroP_enz_TPP-bd_dom"/>
</dbReference>
<evidence type="ECO:0000256" key="8">
    <source>
        <dbReference type="ARBA" id="ARBA00044454"/>
    </source>
</evidence>
<feature type="domain" description="Thiamine pyrophosphate enzyme central" evidence="12">
    <location>
        <begin position="206"/>
        <end position="331"/>
    </location>
</feature>
<feature type="repeat" description="WD" evidence="10">
    <location>
        <begin position="981"/>
        <end position="1024"/>
    </location>
</feature>
<evidence type="ECO:0000256" key="3">
    <source>
        <dbReference type="ARBA" id="ARBA00022723"/>
    </source>
</evidence>
<keyword evidence="3" id="KW-0479">Metal-binding</keyword>
<dbReference type="EMBL" id="LR881470">
    <property type="protein sequence ID" value="CAD5331946.1"/>
    <property type="molecule type" value="Genomic_DNA"/>
</dbReference>
<proteinExistence type="inferred from homology"/>
<evidence type="ECO:0000256" key="10">
    <source>
        <dbReference type="PROSITE-ProRule" id="PRU00221"/>
    </source>
</evidence>
<dbReference type="InterPro" id="IPR036322">
    <property type="entry name" value="WD40_repeat_dom_sf"/>
</dbReference>
<evidence type="ECO:0000256" key="5">
    <source>
        <dbReference type="ARBA" id="ARBA00023052"/>
    </source>
</evidence>
<dbReference type="GO" id="GO:0030976">
    <property type="term" value="F:thiamine pyrophosphate binding"/>
    <property type="evidence" value="ECO:0007669"/>
    <property type="project" value="InterPro"/>
</dbReference>
<dbReference type="CDD" id="cd02004">
    <property type="entry name" value="TPP_BZL_OCoD_HPCL"/>
    <property type="match status" value="1"/>
</dbReference>